<evidence type="ECO:0000313" key="5">
    <source>
        <dbReference type="Proteomes" id="UP000018936"/>
    </source>
</evidence>
<keyword evidence="2" id="KW-0472">Membrane</keyword>
<keyword evidence="3" id="KW-0732">Signal</keyword>
<feature type="transmembrane region" description="Helical" evidence="2">
    <location>
        <begin position="63"/>
        <end position="82"/>
    </location>
</feature>
<keyword evidence="2" id="KW-0812">Transmembrane</keyword>
<accession>V8PDZ3</accession>
<feature type="non-terminal residue" evidence="4">
    <location>
        <position position="1"/>
    </location>
</feature>
<protein>
    <submittedName>
        <fullName evidence="4">Uncharacterized protein</fullName>
    </submittedName>
</protein>
<evidence type="ECO:0000313" key="4">
    <source>
        <dbReference type="EMBL" id="ETE72550.1"/>
    </source>
</evidence>
<feature type="chain" id="PRO_5004772707" evidence="3">
    <location>
        <begin position="27"/>
        <end position="377"/>
    </location>
</feature>
<keyword evidence="5" id="KW-1185">Reference proteome</keyword>
<feature type="signal peptide" evidence="3">
    <location>
        <begin position="1"/>
        <end position="26"/>
    </location>
</feature>
<feature type="compositionally biased region" description="Basic and acidic residues" evidence="1">
    <location>
        <begin position="365"/>
        <end position="377"/>
    </location>
</feature>
<feature type="compositionally biased region" description="Basic and acidic residues" evidence="1">
    <location>
        <begin position="344"/>
        <end position="355"/>
    </location>
</feature>
<name>V8PDZ3_OPHHA</name>
<comment type="caution">
    <text evidence="4">The sequence shown here is derived from an EMBL/GenBank/DDBJ whole genome shotgun (WGS) entry which is preliminary data.</text>
</comment>
<reference evidence="4 5" key="1">
    <citation type="journal article" date="2013" name="Proc. Natl. Acad. Sci. U.S.A.">
        <title>The king cobra genome reveals dynamic gene evolution and adaptation in the snake venom system.</title>
        <authorList>
            <person name="Vonk F.J."/>
            <person name="Casewell N.R."/>
            <person name="Henkel C.V."/>
            <person name="Heimberg A.M."/>
            <person name="Jansen H.J."/>
            <person name="McCleary R.J."/>
            <person name="Kerkkamp H.M."/>
            <person name="Vos R.A."/>
            <person name="Guerreiro I."/>
            <person name="Calvete J.J."/>
            <person name="Wuster W."/>
            <person name="Woods A.E."/>
            <person name="Logan J.M."/>
            <person name="Harrison R.A."/>
            <person name="Castoe T.A."/>
            <person name="de Koning A.P."/>
            <person name="Pollock D.D."/>
            <person name="Yandell M."/>
            <person name="Calderon D."/>
            <person name="Renjifo C."/>
            <person name="Currier R.B."/>
            <person name="Salgado D."/>
            <person name="Pla D."/>
            <person name="Sanz L."/>
            <person name="Hyder A.S."/>
            <person name="Ribeiro J.M."/>
            <person name="Arntzen J.W."/>
            <person name="van den Thillart G.E."/>
            <person name="Boetzer M."/>
            <person name="Pirovano W."/>
            <person name="Dirks R.P."/>
            <person name="Spaink H.P."/>
            <person name="Duboule D."/>
            <person name="McGlinn E."/>
            <person name="Kini R.M."/>
            <person name="Richardson M.K."/>
        </authorList>
    </citation>
    <scope>NUCLEOTIDE SEQUENCE</scope>
    <source>
        <tissue evidence="4">Blood</tissue>
    </source>
</reference>
<evidence type="ECO:0000256" key="1">
    <source>
        <dbReference type="SAM" id="MobiDB-lite"/>
    </source>
</evidence>
<evidence type="ECO:0000256" key="3">
    <source>
        <dbReference type="SAM" id="SignalP"/>
    </source>
</evidence>
<gene>
    <name evidence="4" type="ORF">L345_01622</name>
</gene>
<proteinExistence type="predicted"/>
<dbReference type="Proteomes" id="UP000018936">
    <property type="component" value="Unassembled WGS sequence"/>
</dbReference>
<feature type="region of interest" description="Disordered" evidence="1">
    <location>
        <begin position="323"/>
        <end position="377"/>
    </location>
</feature>
<dbReference type="EMBL" id="AZIM01000208">
    <property type="protein sequence ID" value="ETE72550.1"/>
    <property type="molecule type" value="Genomic_DNA"/>
</dbReference>
<organism evidence="4 5">
    <name type="scientific">Ophiophagus hannah</name>
    <name type="common">King cobra</name>
    <name type="synonym">Naja hannah</name>
    <dbReference type="NCBI Taxonomy" id="8665"/>
    <lineage>
        <taxon>Eukaryota</taxon>
        <taxon>Metazoa</taxon>
        <taxon>Chordata</taxon>
        <taxon>Craniata</taxon>
        <taxon>Vertebrata</taxon>
        <taxon>Euteleostomi</taxon>
        <taxon>Lepidosauria</taxon>
        <taxon>Squamata</taxon>
        <taxon>Bifurcata</taxon>
        <taxon>Unidentata</taxon>
        <taxon>Episquamata</taxon>
        <taxon>Toxicofera</taxon>
        <taxon>Serpentes</taxon>
        <taxon>Colubroidea</taxon>
        <taxon>Elapidae</taxon>
        <taxon>Elapinae</taxon>
        <taxon>Ophiophagus</taxon>
    </lineage>
</organism>
<dbReference type="AlphaFoldDB" id="V8PDZ3"/>
<keyword evidence="2" id="KW-1133">Transmembrane helix</keyword>
<evidence type="ECO:0000256" key="2">
    <source>
        <dbReference type="SAM" id="Phobius"/>
    </source>
</evidence>
<sequence length="377" mass="43213">MFYNRFGGRGLVGIVWLLDVAWWARQGKDTVKSPFPPHPTTGQSEVVFAVLQNCQNLLNRTSALWSAVFWFTTVLVGVAWWAHFVHTGPLCARTHTLCTCMCQTHTLYRCRSFLTHLLQSCTLPVTSAVDAWQFAMPRKAAALQKQGIKVSMEAWAGRWAQQQLLRKNQFGLLRSLVLPVHQNQAELAHWQNHVSRAFGKCQGGRRFDFPTMEKVFLLCPTKWGFLGEGTCNNPLEGWDLEAVVGFYRFGPVWMNRYKKTATGSAELEFLFFSSSRRSAVPTIRCAWIPLAVLVLLPGGFLRPRKQKNRSMGVCCTKKPCSPSDNQDFELDPEMSWEPMQLPQERGEKSRGEETRGRRKKKKKEKKEGRRERERKSE</sequence>
<feature type="transmembrane region" description="Helical" evidence="2">
    <location>
        <begin position="281"/>
        <end position="301"/>
    </location>
</feature>